<evidence type="ECO:0000313" key="4">
    <source>
        <dbReference type="EMBL" id="KAK4069546.1"/>
    </source>
</evidence>
<evidence type="ECO:0000259" key="3">
    <source>
        <dbReference type="SMART" id="SM00822"/>
    </source>
</evidence>
<dbReference type="Pfam" id="PF00106">
    <property type="entry name" value="adh_short"/>
    <property type="match status" value="1"/>
</dbReference>
<sequence length="323" mass="34735">MAEKGPVYSYTETVHSETYAEIAPTLPELSTAGKVVLITGATGGIGSSTALSFAKSKPKALVLLGRNSASLEETKNAITSNHPSLEVETHEVDLCDSPKVHKVFGLVAKKFGGIDILVHAAGVLAPVVPFNDADASTFLDGFKTTIVGTLAVAQAFVEFNPKPEVVPKGDENPSQNKPTVGKTITFINLTTAGIFAPPILGMAAYGSSKIAAVKLLEFFVAENPHVRLHNVHPGYYETAMSQQLEKSIPAKWEKDDISLVSDFLVWIASSEAKFLDGKLVFAAWDVNQLKERQDEIVGDRPGTGELYLKFQGFPRYVNGNALF</sequence>
<evidence type="ECO:0000313" key="5">
    <source>
        <dbReference type="Proteomes" id="UP001273209"/>
    </source>
</evidence>
<keyword evidence="5" id="KW-1185">Reference proteome</keyword>
<dbReference type="GeneID" id="87921558"/>
<protein>
    <recommendedName>
        <fullName evidence="3">Ketoreductase domain-containing protein</fullName>
    </recommendedName>
</protein>
<dbReference type="Proteomes" id="UP001273209">
    <property type="component" value="Unassembled WGS sequence"/>
</dbReference>
<dbReference type="PANTHER" id="PTHR42901">
    <property type="entry name" value="ALCOHOL DEHYDROGENASE"/>
    <property type="match status" value="1"/>
</dbReference>
<dbReference type="SMART" id="SM00822">
    <property type="entry name" value="PKS_KR"/>
    <property type="match status" value="1"/>
</dbReference>
<reference evidence="4" key="1">
    <citation type="submission" date="2023-11" db="EMBL/GenBank/DDBJ databases">
        <title>The genome sequences of three competitors of mushroom-forming fungi.</title>
        <authorList>
            <person name="Beijen E."/>
            <person name="Ohm R.A."/>
        </authorList>
    </citation>
    <scope>NUCLEOTIDE SEQUENCE</scope>
    <source>
        <strain evidence="4">CBS 100526</strain>
    </source>
</reference>
<dbReference type="Gene3D" id="3.40.50.720">
    <property type="entry name" value="NAD(P)-binding Rossmann-like Domain"/>
    <property type="match status" value="1"/>
</dbReference>
<comment type="caution">
    <text evidence="4">The sequence shown here is derived from an EMBL/GenBank/DDBJ whole genome shotgun (WGS) entry which is preliminary data.</text>
</comment>
<dbReference type="RefSeq" id="XP_062754042.1">
    <property type="nucleotide sequence ID" value="XM_062901653.1"/>
</dbReference>
<feature type="domain" description="Ketoreductase" evidence="3">
    <location>
        <begin position="34"/>
        <end position="230"/>
    </location>
</feature>
<dbReference type="EMBL" id="JAWRVG010000029">
    <property type="protein sequence ID" value="KAK4069546.1"/>
    <property type="molecule type" value="Genomic_DNA"/>
</dbReference>
<dbReference type="GO" id="GO:0016491">
    <property type="term" value="F:oxidoreductase activity"/>
    <property type="evidence" value="ECO:0007669"/>
    <property type="project" value="UniProtKB-KW"/>
</dbReference>
<gene>
    <name evidence="4" type="ORF">Triagg1_6970</name>
</gene>
<dbReference type="InterPro" id="IPR057326">
    <property type="entry name" value="KR_dom"/>
</dbReference>
<dbReference type="PRINTS" id="PR00081">
    <property type="entry name" value="GDHRDH"/>
</dbReference>
<evidence type="ECO:0000256" key="1">
    <source>
        <dbReference type="ARBA" id="ARBA00006484"/>
    </source>
</evidence>
<evidence type="ECO:0000256" key="2">
    <source>
        <dbReference type="ARBA" id="ARBA00023002"/>
    </source>
</evidence>
<dbReference type="InterPro" id="IPR002347">
    <property type="entry name" value="SDR_fam"/>
</dbReference>
<dbReference type="SUPFAM" id="SSF51735">
    <property type="entry name" value="NAD(P)-binding Rossmann-fold domains"/>
    <property type="match status" value="1"/>
</dbReference>
<organism evidence="4 5">
    <name type="scientific">Trichoderma aggressivum f. europaeum</name>
    <dbReference type="NCBI Taxonomy" id="173218"/>
    <lineage>
        <taxon>Eukaryota</taxon>
        <taxon>Fungi</taxon>
        <taxon>Dikarya</taxon>
        <taxon>Ascomycota</taxon>
        <taxon>Pezizomycotina</taxon>
        <taxon>Sordariomycetes</taxon>
        <taxon>Hypocreomycetidae</taxon>
        <taxon>Hypocreales</taxon>
        <taxon>Hypocreaceae</taxon>
        <taxon>Trichoderma</taxon>
    </lineage>
</organism>
<accession>A0AAE1M3B2</accession>
<dbReference type="PANTHER" id="PTHR42901:SF1">
    <property type="entry name" value="ALCOHOL DEHYDROGENASE"/>
    <property type="match status" value="1"/>
</dbReference>
<dbReference type="CDD" id="cd05233">
    <property type="entry name" value="SDR_c"/>
    <property type="match status" value="1"/>
</dbReference>
<name>A0AAE1M3B2_9HYPO</name>
<dbReference type="InterPro" id="IPR036291">
    <property type="entry name" value="NAD(P)-bd_dom_sf"/>
</dbReference>
<comment type="similarity">
    <text evidence="1">Belongs to the short-chain dehydrogenases/reductases (SDR) family.</text>
</comment>
<keyword evidence="2" id="KW-0560">Oxidoreductase</keyword>
<dbReference type="AlphaFoldDB" id="A0AAE1M3B2"/>
<proteinExistence type="inferred from homology"/>